<dbReference type="EMBL" id="SDIF01000032">
    <property type="protein sequence ID" value="RXS66817.1"/>
    <property type="molecule type" value="Genomic_DNA"/>
</dbReference>
<dbReference type="RefSeq" id="WP_129247955.1">
    <property type="nucleotide sequence ID" value="NZ_JABZEL010000006.1"/>
</dbReference>
<feature type="region of interest" description="Disordered" evidence="1">
    <location>
        <begin position="130"/>
        <end position="153"/>
    </location>
</feature>
<comment type="caution">
    <text evidence="3">The sequence shown here is derived from an EMBL/GenBank/DDBJ whole genome shotgun (WGS) entry which is preliminary data.</text>
</comment>
<dbReference type="AlphaFoldDB" id="A0A4Q1QUG6"/>
<evidence type="ECO:0000313" key="3">
    <source>
        <dbReference type="EMBL" id="RXS66817.1"/>
    </source>
</evidence>
<keyword evidence="2" id="KW-0812">Transmembrane</keyword>
<feature type="transmembrane region" description="Helical" evidence="2">
    <location>
        <begin position="104"/>
        <end position="122"/>
    </location>
</feature>
<evidence type="ECO:0000256" key="1">
    <source>
        <dbReference type="SAM" id="MobiDB-lite"/>
    </source>
</evidence>
<accession>A0A4Q1QUG6</accession>
<keyword evidence="2" id="KW-0472">Membrane</keyword>
<feature type="transmembrane region" description="Helical" evidence="2">
    <location>
        <begin position="65"/>
        <end position="84"/>
    </location>
</feature>
<keyword evidence="2" id="KW-1133">Transmembrane helix</keyword>
<feature type="compositionally biased region" description="Basic and acidic residues" evidence="1">
    <location>
        <begin position="138"/>
        <end position="153"/>
    </location>
</feature>
<reference evidence="3 4" key="1">
    <citation type="submission" date="2019-01" db="EMBL/GenBank/DDBJ databases">
        <title>Draft genome sequences of the type strain Streptomyces sioyaensis DSM 40032 and its novel strain, TM32, a thermotolerant antibiotics-producing actinobacterium.</title>
        <authorList>
            <person name="Nakaew N."/>
            <person name="Lumyong S."/>
            <person name="Sloan W.T."/>
            <person name="Sungthong R."/>
        </authorList>
    </citation>
    <scope>NUCLEOTIDE SEQUENCE [LARGE SCALE GENOMIC DNA]</scope>
    <source>
        <strain evidence="3 4">DSM 40032</strain>
    </source>
</reference>
<evidence type="ECO:0000256" key="2">
    <source>
        <dbReference type="SAM" id="Phobius"/>
    </source>
</evidence>
<organism evidence="3 4">
    <name type="scientific">Streptomyces sioyaensis</name>
    <dbReference type="NCBI Taxonomy" id="67364"/>
    <lineage>
        <taxon>Bacteria</taxon>
        <taxon>Bacillati</taxon>
        <taxon>Actinomycetota</taxon>
        <taxon>Actinomycetes</taxon>
        <taxon>Kitasatosporales</taxon>
        <taxon>Streptomycetaceae</taxon>
        <taxon>Streptomyces</taxon>
    </lineage>
</organism>
<evidence type="ECO:0008006" key="5">
    <source>
        <dbReference type="Google" id="ProtNLM"/>
    </source>
</evidence>
<proteinExistence type="predicted"/>
<feature type="transmembrane region" description="Helical" evidence="2">
    <location>
        <begin position="37"/>
        <end position="58"/>
    </location>
</feature>
<protein>
    <recommendedName>
        <fullName evidence="5">DUF4345 domain-containing protein</fullName>
    </recommendedName>
</protein>
<sequence>MNSMTTTEAALRGLGVCCAIGNAVVHALLIPDHLEEKFYIGVLFAVGSAVMLAVAVGLATMRRPAAAWLTGTVVSLGMIVGFALSRTVGLPDGYYEHDWEPPYGLLSLITEGLFVIVFLAWLTRREGPQRIFQPPRTPGRERIHARRNPSEQD</sequence>
<gene>
    <name evidence="3" type="ORF">EST54_14120</name>
</gene>
<evidence type="ECO:0000313" key="4">
    <source>
        <dbReference type="Proteomes" id="UP000289482"/>
    </source>
</evidence>
<dbReference type="Proteomes" id="UP000289482">
    <property type="component" value="Unassembled WGS sequence"/>
</dbReference>
<dbReference type="GeneID" id="95779105"/>
<keyword evidence="4" id="KW-1185">Reference proteome</keyword>
<name>A0A4Q1QUG6_9ACTN</name>